<dbReference type="InterPro" id="IPR038763">
    <property type="entry name" value="DHH_sf"/>
</dbReference>
<comment type="caution">
    <text evidence="7">The sequence shown here is derived from an EMBL/GenBank/DDBJ whole genome shotgun (WGS) entry which is preliminary data.</text>
</comment>
<dbReference type="Gene3D" id="3.90.1640.10">
    <property type="entry name" value="inorganic pyrophosphatase (n-terminal core)"/>
    <property type="match status" value="1"/>
</dbReference>
<protein>
    <submittedName>
        <fullName evidence="7">Uncharacterized protein</fullName>
    </submittedName>
</protein>
<dbReference type="GO" id="GO:0004309">
    <property type="term" value="F:exopolyphosphatase activity"/>
    <property type="evidence" value="ECO:0007669"/>
    <property type="project" value="TreeGrafter"/>
</dbReference>
<keyword evidence="5" id="KW-0464">Manganese</keyword>
<evidence type="ECO:0000256" key="6">
    <source>
        <dbReference type="SAM" id="MobiDB-lite"/>
    </source>
</evidence>
<gene>
    <name evidence="7" type="ORF">OFUS_LOCUS15764</name>
</gene>
<sequence length="751" mass="81639">MDGYLEHARQALDDIDSYDIVHVVIGNEACDLDSTVSSLVYAYYLHTVSRDEGRIVYLPVLNIPHSEHKLKLDTTYFLDSNNTKEEHLIFRDEIDLAGLNSRAKLRLTLVDFNIFPKSDQDLEPCIVEILDHHKQEVMEREGLQMDIEMVGSCSTLVAEKLLNNEDFTVDEKVALLLTGTILLDTVNLSPQAGRATPKDEEIITQLGKLLPDLDREGLYKKLEAAKFDISSLSTPDMLRKDMKLVTTEAATVPISMVTMDIKDFLSRPNVEKDLAEFGTTHYAVVVAVMTASIKENGDIQRQLALYSVDDKWREKLAGALKSATDPNLGLSDMQSGISTIVAFSQENVKATRKKILPIIKSYLQSEAVTSQSANANANNSVDLFGDLSNTKATSGGEVSNEFDIFATTAAANDAPPKGSSNEDPFAMFDTLSPTNIPQSTGQTNLDIFGDMNIQGDQKTVPSDSLAGLDVFASPSMQTNPPITQSNMDAFDPFGDLESLAQSSSTATGNDVTQTGSDVTKSGSDVTSGLGDFDPFASFGDITNEPLVPAVNVTATDPSQPIIDPFGGVPDNGPSQQGVSYPATPPNSNISPHDGSVIAQHETLLPSFNSSEMVEKIKQKKALLDDAIDQTPDESDTFPYTPKNSFAESHMETYAREHNLPSFNSSEMVQKIMDKKASLPDLQDSLSESVTPNSQDSLDHLVSGGSSEQPSSKEDSLGPTPFTPQNSFVDANFDKYAKDHQLPSFNSAEMVQ</sequence>
<keyword evidence="3" id="KW-0479">Metal-binding</keyword>
<comment type="similarity">
    <text evidence="2">Belongs to the PPase class C family. Prune subfamily.</text>
</comment>
<proteinExistence type="inferred from homology"/>
<feature type="non-terminal residue" evidence="7">
    <location>
        <position position="751"/>
    </location>
</feature>
<dbReference type="PANTHER" id="PTHR12112">
    <property type="entry name" value="BNIP - RELATED"/>
    <property type="match status" value="1"/>
</dbReference>
<evidence type="ECO:0000256" key="4">
    <source>
        <dbReference type="ARBA" id="ARBA00022801"/>
    </source>
</evidence>
<dbReference type="Proteomes" id="UP000749559">
    <property type="component" value="Unassembled WGS sequence"/>
</dbReference>
<dbReference type="AlphaFoldDB" id="A0A8J1UXB7"/>
<comment type="cofactor">
    <cofactor evidence="1">
        <name>Mn(2+)</name>
        <dbReference type="ChEBI" id="CHEBI:29035"/>
    </cofactor>
</comment>
<name>A0A8J1UXB7_OWEFU</name>
<accession>A0A8J1UXB7</accession>
<evidence type="ECO:0000256" key="1">
    <source>
        <dbReference type="ARBA" id="ARBA00001936"/>
    </source>
</evidence>
<feature type="region of interest" description="Disordered" evidence="6">
    <location>
        <begin position="674"/>
        <end position="733"/>
    </location>
</feature>
<dbReference type="GO" id="GO:0005737">
    <property type="term" value="C:cytoplasm"/>
    <property type="evidence" value="ECO:0007669"/>
    <property type="project" value="InterPro"/>
</dbReference>
<dbReference type="InterPro" id="IPR004097">
    <property type="entry name" value="DHHA2"/>
</dbReference>
<organism evidence="7 8">
    <name type="scientific">Owenia fusiformis</name>
    <name type="common">Polychaete worm</name>
    <dbReference type="NCBI Taxonomy" id="6347"/>
    <lineage>
        <taxon>Eukaryota</taxon>
        <taxon>Metazoa</taxon>
        <taxon>Spiralia</taxon>
        <taxon>Lophotrochozoa</taxon>
        <taxon>Annelida</taxon>
        <taxon>Polychaeta</taxon>
        <taxon>Sedentaria</taxon>
        <taxon>Canalipalpata</taxon>
        <taxon>Sabellida</taxon>
        <taxon>Oweniida</taxon>
        <taxon>Oweniidae</taxon>
        <taxon>Owenia</taxon>
    </lineage>
</organism>
<dbReference type="EMBL" id="CAIIXF020000007">
    <property type="protein sequence ID" value="CAH1790576.1"/>
    <property type="molecule type" value="Genomic_DNA"/>
</dbReference>
<evidence type="ECO:0000256" key="2">
    <source>
        <dbReference type="ARBA" id="ARBA00010331"/>
    </source>
</evidence>
<dbReference type="InterPro" id="IPR038222">
    <property type="entry name" value="DHHA2_dom_sf"/>
</dbReference>
<dbReference type="Gene3D" id="3.10.310.20">
    <property type="entry name" value="DHHA2 domain"/>
    <property type="match status" value="1"/>
</dbReference>
<feature type="compositionally biased region" description="Polar residues" evidence="6">
    <location>
        <begin position="683"/>
        <end position="695"/>
    </location>
</feature>
<dbReference type="GO" id="GO:0046872">
    <property type="term" value="F:metal ion binding"/>
    <property type="evidence" value="ECO:0007669"/>
    <property type="project" value="UniProtKB-KW"/>
</dbReference>
<dbReference type="Pfam" id="PF01368">
    <property type="entry name" value="DHH"/>
    <property type="match status" value="1"/>
</dbReference>
<dbReference type="Pfam" id="PF02833">
    <property type="entry name" value="DHHA2"/>
    <property type="match status" value="1"/>
</dbReference>
<keyword evidence="8" id="KW-1185">Reference proteome</keyword>
<keyword evidence="4" id="KW-0378">Hydrolase</keyword>
<dbReference type="InterPro" id="IPR001667">
    <property type="entry name" value="DDH_dom"/>
</dbReference>
<evidence type="ECO:0000256" key="3">
    <source>
        <dbReference type="ARBA" id="ARBA00022723"/>
    </source>
</evidence>
<evidence type="ECO:0000313" key="8">
    <source>
        <dbReference type="Proteomes" id="UP000749559"/>
    </source>
</evidence>
<reference evidence="7" key="1">
    <citation type="submission" date="2022-03" db="EMBL/GenBank/DDBJ databases">
        <authorList>
            <person name="Martin C."/>
        </authorList>
    </citation>
    <scope>NUCLEOTIDE SEQUENCE</scope>
</reference>
<evidence type="ECO:0000256" key="5">
    <source>
        <dbReference type="ARBA" id="ARBA00023211"/>
    </source>
</evidence>
<dbReference type="PANTHER" id="PTHR12112:SF39">
    <property type="entry name" value="EG:152A3.5 PROTEIN (FBGN0003116_PN PROTEIN)"/>
    <property type="match status" value="1"/>
</dbReference>
<dbReference type="SMART" id="SM01131">
    <property type="entry name" value="DHHA2"/>
    <property type="match status" value="1"/>
</dbReference>
<dbReference type="SUPFAM" id="SSF64182">
    <property type="entry name" value="DHH phosphoesterases"/>
    <property type="match status" value="1"/>
</dbReference>
<evidence type="ECO:0000313" key="7">
    <source>
        <dbReference type="EMBL" id="CAH1790576.1"/>
    </source>
</evidence>
<feature type="region of interest" description="Disordered" evidence="6">
    <location>
        <begin position="500"/>
        <end position="524"/>
    </location>
</feature>
<dbReference type="OrthoDB" id="19923at2759"/>